<gene>
    <name evidence="3" type="ORF">SAMN05892877_102413</name>
</gene>
<dbReference type="InterPro" id="IPR011008">
    <property type="entry name" value="Dimeric_a/b-barrel"/>
</dbReference>
<reference evidence="3 4" key="1">
    <citation type="submission" date="2017-08" db="EMBL/GenBank/DDBJ databases">
        <authorList>
            <person name="de Groot N.N."/>
        </authorList>
    </citation>
    <scope>NUCLEOTIDE SEQUENCE [LARGE SCALE GENOMIC DNA]</scope>
    <source>
        <strain evidence="3 4">JC85</strain>
    </source>
</reference>
<sequence>MIHEWRCYRLKAGAAPDYLALLADEGLPLVTRHLPLMGYWLAETGTLNTIHHLWSYADWADRESCRAALAAEEAWVRGFVPKAFALVEEQRNRLLKITRTSPAFDAALVRRREQRPARAVGAPLFATDCATLSSGPSASGAVAAWEAVSGEPAPLLSLLPRTADPVPGKALSGADHVVLRPLCFSPL</sequence>
<comment type="similarity">
    <text evidence="1">Belongs to the NipSnap family.</text>
</comment>
<dbReference type="InterPro" id="IPR012577">
    <property type="entry name" value="NIPSNAP"/>
</dbReference>
<dbReference type="Proteomes" id="UP000219167">
    <property type="component" value="Unassembled WGS sequence"/>
</dbReference>
<dbReference type="Pfam" id="PF07978">
    <property type="entry name" value="NIPSNAP"/>
    <property type="match status" value="1"/>
</dbReference>
<feature type="domain" description="NIPSNAP" evidence="2">
    <location>
        <begin position="4"/>
        <end position="102"/>
    </location>
</feature>
<proteinExistence type="inferred from homology"/>
<dbReference type="InterPro" id="IPR051557">
    <property type="entry name" value="NipSnap_domain"/>
</dbReference>
<accession>A0A285U348</accession>
<dbReference type="PANTHER" id="PTHR21017:SF17">
    <property type="entry name" value="PROTEIN NIPSNAP"/>
    <property type="match status" value="1"/>
</dbReference>
<name>A0A285U348_9HYPH</name>
<dbReference type="RefSeq" id="WP_097136788.1">
    <property type="nucleotide sequence ID" value="NZ_OBQD01000002.1"/>
</dbReference>
<evidence type="ECO:0000256" key="1">
    <source>
        <dbReference type="ARBA" id="ARBA00005291"/>
    </source>
</evidence>
<dbReference type="EMBL" id="OBQD01000002">
    <property type="protein sequence ID" value="SOC36249.1"/>
    <property type="molecule type" value="Genomic_DNA"/>
</dbReference>
<evidence type="ECO:0000313" key="3">
    <source>
        <dbReference type="EMBL" id="SOC36249.1"/>
    </source>
</evidence>
<keyword evidence="4" id="KW-1185">Reference proteome</keyword>
<organism evidence="3 4">
    <name type="scientific">Rhizobium subbaraonis</name>
    <dbReference type="NCBI Taxonomy" id="908946"/>
    <lineage>
        <taxon>Bacteria</taxon>
        <taxon>Pseudomonadati</taxon>
        <taxon>Pseudomonadota</taxon>
        <taxon>Alphaproteobacteria</taxon>
        <taxon>Hyphomicrobiales</taxon>
        <taxon>Rhizobiaceae</taxon>
        <taxon>Rhizobium/Agrobacterium group</taxon>
        <taxon>Rhizobium</taxon>
    </lineage>
</organism>
<dbReference type="PANTHER" id="PTHR21017">
    <property type="entry name" value="NIPSNAP-RELATED"/>
    <property type="match status" value="1"/>
</dbReference>
<dbReference type="Gene3D" id="3.30.70.100">
    <property type="match status" value="1"/>
</dbReference>
<dbReference type="AlphaFoldDB" id="A0A285U348"/>
<dbReference type="SUPFAM" id="SSF54909">
    <property type="entry name" value="Dimeric alpha+beta barrel"/>
    <property type="match status" value="1"/>
</dbReference>
<evidence type="ECO:0000313" key="4">
    <source>
        <dbReference type="Proteomes" id="UP000219167"/>
    </source>
</evidence>
<evidence type="ECO:0000259" key="2">
    <source>
        <dbReference type="Pfam" id="PF07978"/>
    </source>
</evidence>
<protein>
    <submittedName>
        <fullName evidence="3">NIPSNAP protein</fullName>
    </submittedName>
</protein>
<dbReference type="OrthoDB" id="4124121at2"/>